<dbReference type="STRING" id="3068.D8THX7"/>
<dbReference type="Proteomes" id="UP000001058">
    <property type="component" value="Unassembled WGS sequence"/>
</dbReference>
<dbReference type="EMBL" id="GL378323">
    <property type="protein sequence ID" value="EFJ52793.1"/>
    <property type="molecule type" value="Genomic_DNA"/>
</dbReference>
<proteinExistence type="predicted"/>
<dbReference type="KEGG" id="vcn:VOLCADRAFT_127324"/>
<feature type="region of interest" description="Disordered" evidence="1">
    <location>
        <begin position="1060"/>
        <end position="1083"/>
    </location>
</feature>
<sequence length="1705" mass="173979">MSYAAPVYDPSDGLLQQGDILSYDCCPPAPLACRSTSKEGSYNTSLTRSQEGRRQRRARRKASFESPRWSPSEPAASRSEWLQGAKEQRTEVLLAGLLDPDSIPLARLPVLLTLVEGRSDLEDCVIAAGLPAVAAAVLRSDMLLRLLPGGTFLELLMDLGLVALQWWLEWRGDGVELTGGADFGGLDGFGLAGAAKAAALGAAASSAQGTKEKELEGVRAAVAALLHSVDIGAAAEPSTLLIVLDAAVQYGVDVPSYFVQAAARMAAASAVLSPPSSSSHSSSSSVHSAASDPGQLAARLVAHAFSSTTTTTTTTTITTAASTGGADAGAGASGGSSTYLTAAEVRGLMTPYLAPHRGEAHHVAFLSALMTALRQLLKQRRGIATAAAAAGVTPREAAIEAADGLVEALAAAAGHLGPAPLALAMECAADAAALLAEAPLADAAALGSGAAGGDAVRRLLAAAAALADQRQPSAAAAAGGGCPPDGLCRLAAAAVRLQRRGVFGSAAAADVSKLLAAVQATSLQEVSIDAAAALVAVAARAAFTSTVAEGTAAASGEEGVLSEAASEGRDGEVTIALGLPEPLLEALLRRLASEAEAEAAPATATTSRTVVRRLGDRISPADSPPPQLTPPPPAPSLSYDQAMGVLAAVVAAAEAAAEATPSTSSSSAAAPAVPCIPAERAAMLRAAGIVACRALTPAVRELDSARAIRLLKLIGRAANFGVRPDFPPLLWALHERLRALAGASALDPPDVLDVLSGCVSLRWRPALLLRELLLPLLRWLQHAEDAAAAAAAAAGGAAAAAPRVEESAAAPGARVGVGMEETAEGEGEGGRGAGPLGARSWTPRELKVCLALLGKLRYSGPIAAAVVKLGVGQLLRAAEAEAAAAGGGSGSGGGGSLAAQGAELSASDLAMLLWVCVAMRYRGATVLRPLLQLLLLAPPSTVPVKAAAQAVWAAGEDKLEAAAPQSLALLCWGLAKLGVRPPRAFVNAAMAASRRQLPHFKAQELATLLFVLATWGGKLKGDDDAVSVVQHVVATRARYDGPALCTTVWALQQLTQPASALQTGAGGTPVTDDDDHDHEHDHATAAAAAAAALSATALRALENRLLAVDIAAGPRIGFPDHHLLRFCSAAAAAGYQPKRLLNRYTTRLRLRLRTMRGLSPDVAPTEAERRSRMLWSAARIMATFDLRDSELLTLLELCAERCQSLLRPGHLAGLVNAMAALDHYPAHWARHGLLRRMGLALRRSTLTEAAATDSRSSAASPQATPRSGGVAAAAGISLDDAMRLLTALARLRWQCPPVEALLVRVASRLPLERRSRVPQLTTLMWALASLRQDTPELLEDLQAALLGLPPQPSLASEMSLLESGRAASVRVAHSSSGSGRDVAANAAAATDLQLLSRPAKPVLPAAAAEPAAAAASQGAAGFDPAAAMVAAAAEANQRLEQQLDGPAGRFQLPSEPWAPADIFKTLWACAKLNRHPGPLILAAAERSWLQYTAGGGPTAAAAAAAPSSSSSPPPLHTVTGLLWSLSVFRHHNGSFAQRLSQQLGAWLREGGTLSTASAGASAAHAATGAATRAVAACLLAAQADRVDSPLNAALPPEVRARLVAAWRYQAELVSVLRKMGLTAAANVATPDGCALVDVAVALRQPAPPAAAAGGSPASPLPPLPPPRLLALELIGRHNTAANSPRILGEAVIKYRLLQVGGCLSG</sequence>
<evidence type="ECO:0008006" key="4">
    <source>
        <dbReference type="Google" id="ProtNLM"/>
    </source>
</evidence>
<feature type="compositionally biased region" description="Low complexity" evidence="1">
    <location>
        <begin position="811"/>
        <end position="820"/>
    </location>
</feature>
<dbReference type="GeneID" id="9621868"/>
<reference evidence="2 3" key="1">
    <citation type="journal article" date="2010" name="Science">
        <title>Genomic analysis of organismal complexity in the multicellular green alga Volvox carteri.</title>
        <authorList>
            <person name="Prochnik S.E."/>
            <person name="Umen J."/>
            <person name="Nedelcu A.M."/>
            <person name="Hallmann A."/>
            <person name="Miller S.M."/>
            <person name="Nishii I."/>
            <person name="Ferris P."/>
            <person name="Kuo A."/>
            <person name="Mitros T."/>
            <person name="Fritz-Laylin L.K."/>
            <person name="Hellsten U."/>
            <person name="Chapman J."/>
            <person name="Simakov O."/>
            <person name="Rensing S.A."/>
            <person name="Terry A."/>
            <person name="Pangilinan J."/>
            <person name="Kapitonov V."/>
            <person name="Jurka J."/>
            <person name="Salamov A."/>
            <person name="Shapiro H."/>
            <person name="Schmutz J."/>
            <person name="Grimwood J."/>
            <person name="Lindquist E."/>
            <person name="Lucas S."/>
            <person name="Grigoriev I.V."/>
            <person name="Schmitt R."/>
            <person name="Kirk D."/>
            <person name="Rokhsar D.S."/>
        </authorList>
    </citation>
    <scope>NUCLEOTIDE SEQUENCE [LARGE SCALE GENOMIC DNA]</scope>
    <source>
        <strain evidence="3">f. Nagariensis / Eve</strain>
    </source>
</reference>
<feature type="compositionally biased region" description="Pro residues" evidence="1">
    <location>
        <begin position="622"/>
        <end position="635"/>
    </location>
</feature>
<protein>
    <recommendedName>
        <fullName evidence="4">RAP domain-containing protein</fullName>
    </recommendedName>
</protein>
<organism evidence="3">
    <name type="scientific">Volvox carteri f. nagariensis</name>
    <dbReference type="NCBI Taxonomy" id="3068"/>
    <lineage>
        <taxon>Eukaryota</taxon>
        <taxon>Viridiplantae</taxon>
        <taxon>Chlorophyta</taxon>
        <taxon>core chlorophytes</taxon>
        <taxon>Chlorophyceae</taxon>
        <taxon>CS clade</taxon>
        <taxon>Chlamydomonadales</taxon>
        <taxon>Volvocaceae</taxon>
        <taxon>Volvox</taxon>
    </lineage>
</organism>
<feature type="region of interest" description="Disordered" evidence="1">
    <location>
        <begin position="616"/>
        <end position="637"/>
    </location>
</feature>
<keyword evidence="3" id="KW-1185">Reference proteome</keyword>
<accession>D8THX7</accession>
<dbReference type="InParanoid" id="D8THX7"/>
<feature type="non-terminal residue" evidence="2">
    <location>
        <position position="1705"/>
    </location>
</feature>
<dbReference type="RefSeq" id="XP_002945798.1">
    <property type="nucleotide sequence ID" value="XM_002945752.1"/>
</dbReference>
<feature type="region of interest" description="Disordered" evidence="1">
    <location>
        <begin position="33"/>
        <end position="81"/>
    </location>
</feature>
<gene>
    <name evidence="2" type="ORF">VOLCADRAFT_127324</name>
</gene>
<evidence type="ECO:0000313" key="2">
    <source>
        <dbReference type="EMBL" id="EFJ52793.1"/>
    </source>
</evidence>
<name>D8THX7_VOLCA</name>
<dbReference type="OrthoDB" id="552239at2759"/>
<feature type="compositionally biased region" description="Polar residues" evidence="1">
    <location>
        <begin position="34"/>
        <end position="49"/>
    </location>
</feature>
<evidence type="ECO:0000256" key="1">
    <source>
        <dbReference type="SAM" id="MobiDB-lite"/>
    </source>
</evidence>
<evidence type="ECO:0000313" key="3">
    <source>
        <dbReference type="Proteomes" id="UP000001058"/>
    </source>
</evidence>
<feature type="region of interest" description="Disordered" evidence="1">
    <location>
        <begin position="811"/>
        <end position="838"/>
    </location>
</feature>